<proteinExistence type="predicted"/>
<keyword evidence="12" id="KW-0472">Membrane</keyword>
<feature type="domain" description="PAS" evidence="16">
    <location>
        <begin position="80"/>
        <end position="136"/>
    </location>
</feature>
<dbReference type="InterPro" id="IPR013767">
    <property type="entry name" value="PAS_fold"/>
</dbReference>
<keyword evidence="9" id="KW-0067">ATP-binding</keyword>
<accession>A0A7C9N4G7</accession>
<dbReference type="GO" id="GO:0000155">
    <property type="term" value="F:phosphorelay sensor kinase activity"/>
    <property type="evidence" value="ECO:0007669"/>
    <property type="project" value="InterPro"/>
</dbReference>
<dbReference type="InterPro" id="IPR003661">
    <property type="entry name" value="HisK_dim/P_dom"/>
</dbReference>
<dbReference type="InterPro" id="IPR036097">
    <property type="entry name" value="HisK_dim/P_sf"/>
</dbReference>
<evidence type="ECO:0000256" key="12">
    <source>
        <dbReference type="ARBA" id="ARBA00023136"/>
    </source>
</evidence>
<protein>
    <recommendedName>
        <fullName evidence="3">histidine kinase</fullName>
        <ecNumber evidence="3">2.7.13.3</ecNumber>
    </recommendedName>
</protein>
<evidence type="ECO:0000259" key="15">
    <source>
        <dbReference type="PROSITE" id="PS50110"/>
    </source>
</evidence>
<evidence type="ECO:0000313" key="19">
    <source>
        <dbReference type="Proteomes" id="UP000482487"/>
    </source>
</evidence>
<comment type="subcellular location">
    <subcellularLocation>
        <location evidence="2">Membrane</location>
    </subcellularLocation>
</comment>
<evidence type="ECO:0000256" key="4">
    <source>
        <dbReference type="ARBA" id="ARBA00022553"/>
    </source>
</evidence>
<dbReference type="Proteomes" id="UP000482487">
    <property type="component" value="Unassembled WGS sequence"/>
</dbReference>
<evidence type="ECO:0000256" key="7">
    <source>
        <dbReference type="ARBA" id="ARBA00022741"/>
    </source>
</evidence>
<keyword evidence="8" id="KW-0418">Kinase</keyword>
<dbReference type="CDD" id="cd00130">
    <property type="entry name" value="PAS"/>
    <property type="match status" value="2"/>
</dbReference>
<evidence type="ECO:0000256" key="9">
    <source>
        <dbReference type="ARBA" id="ARBA00022840"/>
    </source>
</evidence>
<evidence type="ECO:0000259" key="14">
    <source>
        <dbReference type="PROSITE" id="PS50109"/>
    </source>
</evidence>
<comment type="catalytic activity">
    <reaction evidence="1">
        <text>ATP + protein L-histidine = ADP + protein N-phospho-L-histidine.</text>
        <dbReference type="EC" id="2.7.13.3"/>
    </reaction>
</comment>
<keyword evidence="19" id="KW-1185">Reference proteome</keyword>
<dbReference type="SMART" id="SM00086">
    <property type="entry name" value="PAC"/>
    <property type="match status" value="3"/>
</dbReference>
<gene>
    <name evidence="18" type="ORF">GTA51_19745</name>
</gene>
<feature type="modified residue" description="4-aspartylphosphate" evidence="13">
    <location>
        <position position="744"/>
    </location>
</feature>
<dbReference type="Pfam" id="PF02518">
    <property type="entry name" value="HATPase_c"/>
    <property type="match status" value="1"/>
</dbReference>
<dbReference type="InterPro" id="IPR011006">
    <property type="entry name" value="CheY-like_superfamily"/>
</dbReference>
<dbReference type="InterPro" id="IPR005467">
    <property type="entry name" value="His_kinase_dom"/>
</dbReference>
<dbReference type="CDD" id="cd16922">
    <property type="entry name" value="HATPase_EvgS-ArcB-TorS-like"/>
    <property type="match status" value="1"/>
</dbReference>
<dbReference type="CDD" id="cd00082">
    <property type="entry name" value="HisKA"/>
    <property type="match status" value="1"/>
</dbReference>
<dbReference type="SMART" id="SM00387">
    <property type="entry name" value="HATPase_c"/>
    <property type="match status" value="1"/>
</dbReference>
<dbReference type="PROSITE" id="PS50112">
    <property type="entry name" value="PAS"/>
    <property type="match status" value="2"/>
</dbReference>
<sequence>MFASLLKQAVKDRAKGEVVLTSASGRQIPVLLSLSILRQGGTPSISMLVTDLSEQKQSEALRRAAKRLAEAQRIAQVGDWAWDPQADTVTWSDQMFEILGLNPAEPVPDYAGQLTLYNPESAQRLHEAVTQALQHGGGYELELRRTRPDGSQVDVLVRGLVEKDDQGRPNILHGSVQDITDRKRVMDALAQSEKKYRTYVDNSPVAVFITNEKGRYLDVNPVACNVLGYEREELLAMSIAEVDVTESEALLLTPFEQLKASGRFQGERCLLRKDGGYLEVLLDAVALEDGRYMAYCQEIRDIKKLQNERDSYMNLLQSTLKSIKSLIMVVDKDHRVILSNWYDHEWVPNEIRNTRPFCYKVMKNLENVCDKCHSVATFSDGIIRNFEDRNPINGSYKDITVVPIFNKQNNVEYVLENVCDITKYKLAQKELLSAKQAAEAANKSKSEFLANMSHEIRTPLNGILGMLQLLQTTPVNDEQNLYLTQAARSSRRLTRLLSDILDLSRVEAEMLHVTMEVFDFKDVMDAVLQLFTPVAHEKNISLECHINPGILAVLKGDGARLQQVLGNLVGNAIKFTDKGQIVIEANPLPPRDHEEYRVLFSVTDTGIGIPDDKLQTLFKPFSQVSQGYRRDYQGAGLGLSICKRLVYLMGGNIAVESEFGIGTTIYFCIAFGLADPFSEAISTDQPRSNLPETLSILLAEDEQINRLATKRMAEKLGHRVVAVKDGQEALDALMAGEFEIILMDVQMPLMDGAEATKRIRAGEAGKDKANIPIVALTAYTMAGDKEKFLDVGMDGYLAKPLEMEALLKVIEEITAKRQA</sequence>
<feature type="domain" description="PAC" evidence="17">
    <location>
        <begin position="139"/>
        <end position="191"/>
    </location>
</feature>
<dbReference type="EMBL" id="WVUD01000078">
    <property type="protein sequence ID" value="MYL85331.1"/>
    <property type="molecule type" value="Genomic_DNA"/>
</dbReference>
<dbReference type="Gene3D" id="1.10.287.130">
    <property type="match status" value="1"/>
</dbReference>
<evidence type="ECO:0000256" key="11">
    <source>
        <dbReference type="ARBA" id="ARBA00023012"/>
    </source>
</evidence>
<dbReference type="InterPro" id="IPR003594">
    <property type="entry name" value="HATPase_dom"/>
</dbReference>
<dbReference type="InterPro" id="IPR035965">
    <property type="entry name" value="PAS-like_dom_sf"/>
</dbReference>
<dbReference type="PANTHER" id="PTHR45339:SF1">
    <property type="entry name" value="HYBRID SIGNAL TRANSDUCTION HISTIDINE KINASE J"/>
    <property type="match status" value="1"/>
</dbReference>
<evidence type="ECO:0000256" key="3">
    <source>
        <dbReference type="ARBA" id="ARBA00012438"/>
    </source>
</evidence>
<dbReference type="PROSITE" id="PS50113">
    <property type="entry name" value="PAC"/>
    <property type="match status" value="1"/>
</dbReference>
<dbReference type="RefSeq" id="WP_160964188.1">
    <property type="nucleotide sequence ID" value="NZ_WVUD01000078.1"/>
</dbReference>
<reference evidence="18 19" key="1">
    <citation type="submission" date="2020-01" db="EMBL/GenBank/DDBJ databases">
        <title>Genome sequence of Desulfovibrio aerotolerans DSM 16695(T).</title>
        <authorList>
            <person name="Karnachuk O."/>
            <person name="Avakyan M."/>
            <person name="Mardanov A."/>
            <person name="Kadnikov V."/>
            <person name="Ravin N."/>
        </authorList>
    </citation>
    <scope>NUCLEOTIDE SEQUENCE [LARGE SCALE GENOMIC DNA]</scope>
    <source>
        <strain evidence="18 19">DSM 16695</strain>
    </source>
</reference>
<dbReference type="PANTHER" id="PTHR45339">
    <property type="entry name" value="HYBRID SIGNAL TRANSDUCTION HISTIDINE KINASE J"/>
    <property type="match status" value="1"/>
</dbReference>
<dbReference type="InterPro" id="IPR036890">
    <property type="entry name" value="HATPase_C_sf"/>
</dbReference>
<evidence type="ECO:0000256" key="2">
    <source>
        <dbReference type="ARBA" id="ARBA00004370"/>
    </source>
</evidence>
<dbReference type="SUPFAM" id="SSF52172">
    <property type="entry name" value="CheY-like"/>
    <property type="match status" value="1"/>
</dbReference>
<evidence type="ECO:0000313" key="18">
    <source>
        <dbReference type="EMBL" id="MYL85331.1"/>
    </source>
</evidence>
<dbReference type="FunFam" id="1.10.287.130:FF:000004">
    <property type="entry name" value="Ethylene receptor 1"/>
    <property type="match status" value="1"/>
</dbReference>
<dbReference type="SUPFAM" id="SSF55874">
    <property type="entry name" value="ATPase domain of HSP90 chaperone/DNA topoisomerase II/histidine kinase"/>
    <property type="match status" value="1"/>
</dbReference>
<dbReference type="InterPro" id="IPR000700">
    <property type="entry name" value="PAS-assoc_C"/>
</dbReference>
<dbReference type="AlphaFoldDB" id="A0A7C9N4G7"/>
<dbReference type="Gene3D" id="2.10.70.100">
    <property type="match status" value="1"/>
</dbReference>
<dbReference type="SMART" id="SM00388">
    <property type="entry name" value="HisKA"/>
    <property type="match status" value="1"/>
</dbReference>
<keyword evidence="7" id="KW-0547">Nucleotide-binding</keyword>
<dbReference type="Pfam" id="PF00072">
    <property type="entry name" value="Response_reg"/>
    <property type="match status" value="1"/>
</dbReference>
<dbReference type="SMART" id="SM00091">
    <property type="entry name" value="PAS"/>
    <property type="match status" value="2"/>
</dbReference>
<dbReference type="CDD" id="cd17546">
    <property type="entry name" value="REC_hyHK_CKI1_RcsC-like"/>
    <property type="match status" value="1"/>
</dbReference>
<feature type="domain" description="Histidine kinase" evidence="14">
    <location>
        <begin position="451"/>
        <end position="673"/>
    </location>
</feature>
<keyword evidence="11" id="KW-0902">Two-component regulatory system</keyword>
<evidence type="ECO:0000256" key="6">
    <source>
        <dbReference type="ARBA" id="ARBA00022692"/>
    </source>
</evidence>
<evidence type="ECO:0000259" key="16">
    <source>
        <dbReference type="PROSITE" id="PS50112"/>
    </source>
</evidence>
<dbReference type="GO" id="GO:0006355">
    <property type="term" value="P:regulation of DNA-templated transcription"/>
    <property type="evidence" value="ECO:0007669"/>
    <property type="project" value="InterPro"/>
</dbReference>
<keyword evidence="5" id="KW-0808">Transferase</keyword>
<dbReference type="PROSITE" id="PS50110">
    <property type="entry name" value="RESPONSE_REGULATORY"/>
    <property type="match status" value="1"/>
</dbReference>
<evidence type="ECO:0000256" key="1">
    <source>
        <dbReference type="ARBA" id="ARBA00000085"/>
    </source>
</evidence>
<dbReference type="SUPFAM" id="SSF47384">
    <property type="entry name" value="Homodimeric domain of signal transducing histidine kinase"/>
    <property type="match status" value="1"/>
</dbReference>
<dbReference type="GO" id="GO:0016020">
    <property type="term" value="C:membrane"/>
    <property type="evidence" value="ECO:0007669"/>
    <property type="project" value="UniProtKB-SubCell"/>
</dbReference>
<evidence type="ECO:0000256" key="5">
    <source>
        <dbReference type="ARBA" id="ARBA00022679"/>
    </source>
</evidence>
<evidence type="ECO:0000256" key="10">
    <source>
        <dbReference type="ARBA" id="ARBA00022989"/>
    </source>
</evidence>
<dbReference type="Pfam" id="PF00989">
    <property type="entry name" value="PAS"/>
    <property type="match status" value="1"/>
</dbReference>
<name>A0A7C9N4G7_9BACT</name>
<keyword evidence="6" id="KW-0812">Transmembrane</keyword>
<dbReference type="SMART" id="SM00448">
    <property type="entry name" value="REC"/>
    <property type="match status" value="1"/>
</dbReference>
<keyword evidence="4 13" id="KW-0597">Phosphoprotein</keyword>
<dbReference type="InterPro" id="IPR000014">
    <property type="entry name" value="PAS"/>
</dbReference>
<dbReference type="Gene3D" id="3.30.565.10">
    <property type="entry name" value="Histidine kinase-like ATPase, C-terminal domain"/>
    <property type="match status" value="1"/>
</dbReference>
<dbReference type="PROSITE" id="PS50109">
    <property type="entry name" value="HIS_KIN"/>
    <property type="match status" value="1"/>
</dbReference>
<organism evidence="18 19">
    <name type="scientific">Solidesulfovibrio aerotolerans</name>
    <dbReference type="NCBI Taxonomy" id="295255"/>
    <lineage>
        <taxon>Bacteria</taxon>
        <taxon>Pseudomonadati</taxon>
        <taxon>Thermodesulfobacteriota</taxon>
        <taxon>Desulfovibrionia</taxon>
        <taxon>Desulfovibrionales</taxon>
        <taxon>Desulfovibrionaceae</taxon>
        <taxon>Solidesulfovibrio</taxon>
    </lineage>
</organism>
<dbReference type="EC" id="2.7.13.3" evidence="3"/>
<feature type="domain" description="PAS" evidence="16">
    <location>
        <begin position="192"/>
        <end position="235"/>
    </location>
</feature>
<evidence type="ECO:0000259" key="17">
    <source>
        <dbReference type="PROSITE" id="PS50113"/>
    </source>
</evidence>
<feature type="domain" description="Response regulatory" evidence="15">
    <location>
        <begin position="695"/>
        <end position="814"/>
    </location>
</feature>
<dbReference type="Pfam" id="PF00512">
    <property type="entry name" value="HisKA"/>
    <property type="match status" value="1"/>
</dbReference>
<dbReference type="SUPFAM" id="SSF55785">
    <property type="entry name" value="PYP-like sensor domain (PAS domain)"/>
    <property type="match status" value="2"/>
</dbReference>
<dbReference type="InterPro" id="IPR013655">
    <property type="entry name" value="PAS_fold_3"/>
</dbReference>
<dbReference type="InterPro" id="IPR004358">
    <property type="entry name" value="Sig_transdc_His_kin-like_C"/>
</dbReference>
<dbReference type="InterPro" id="IPR001610">
    <property type="entry name" value="PAC"/>
</dbReference>
<dbReference type="Pfam" id="PF08447">
    <property type="entry name" value="PAS_3"/>
    <property type="match status" value="1"/>
</dbReference>
<dbReference type="OrthoDB" id="5468693at2"/>
<evidence type="ECO:0000256" key="13">
    <source>
        <dbReference type="PROSITE-ProRule" id="PRU00169"/>
    </source>
</evidence>
<dbReference type="FunFam" id="3.30.565.10:FF:000010">
    <property type="entry name" value="Sensor histidine kinase RcsC"/>
    <property type="match status" value="1"/>
</dbReference>
<dbReference type="PRINTS" id="PR00344">
    <property type="entry name" value="BCTRLSENSOR"/>
</dbReference>
<evidence type="ECO:0000256" key="8">
    <source>
        <dbReference type="ARBA" id="ARBA00022777"/>
    </source>
</evidence>
<dbReference type="InterPro" id="IPR001789">
    <property type="entry name" value="Sig_transdc_resp-reg_receiver"/>
</dbReference>
<dbReference type="Gene3D" id="3.30.450.20">
    <property type="entry name" value="PAS domain"/>
    <property type="match status" value="3"/>
</dbReference>
<dbReference type="NCBIfam" id="TIGR00229">
    <property type="entry name" value="sensory_box"/>
    <property type="match status" value="2"/>
</dbReference>
<dbReference type="GO" id="GO:0005524">
    <property type="term" value="F:ATP binding"/>
    <property type="evidence" value="ECO:0007669"/>
    <property type="project" value="UniProtKB-KW"/>
</dbReference>
<keyword evidence="10" id="KW-1133">Transmembrane helix</keyword>
<comment type="caution">
    <text evidence="18">The sequence shown here is derived from an EMBL/GenBank/DDBJ whole genome shotgun (WGS) entry which is preliminary data.</text>
</comment>
<dbReference type="Gene3D" id="3.40.50.2300">
    <property type="match status" value="1"/>
</dbReference>